<gene>
    <name evidence="3" type="primary">LOC113705761</name>
</gene>
<dbReference type="InterPro" id="IPR000953">
    <property type="entry name" value="Chromo/chromo_shadow_dom"/>
</dbReference>
<proteinExistence type="predicted"/>
<evidence type="ECO:0000313" key="2">
    <source>
        <dbReference type="Proteomes" id="UP001652660"/>
    </source>
</evidence>
<dbReference type="PROSITE" id="PS50013">
    <property type="entry name" value="CHROMO_2"/>
    <property type="match status" value="1"/>
</dbReference>
<reference evidence="2" key="1">
    <citation type="journal article" date="2025" name="Foods">
        <title>Unveiling the Microbial Signatures of Arabica Coffee Cherries: Insights into Ripeness Specific Diversity, Functional Traits, and Implications for Quality and Safety.</title>
        <authorList>
            <consortium name="RefSeq"/>
            <person name="Tenea G.N."/>
            <person name="Cifuentes V."/>
            <person name="Reyes P."/>
            <person name="Cevallos-Vallejos M."/>
        </authorList>
    </citation>
    <scope>NUCLEOTIDE SEQUENCE [LARGE SCALE GENOMIC DNA]</scope>
</reference>
<dbReference type="GO" id="GO:0003676">
    <property type="term" value="F:nucleic acid binding"/>
    <property type="evidence" value="ECO:0007669"/>
    <property type="project" value="InterPro"/>
</dbReference>
<organism evidence="2 3">
    <name type="scientific">Coffea arabica</name>
    <name type="common">Arabian coffee</name>
    <dbReference type="NCBI Taxonomy" id="13443"/>
    <lineage>
        <taxon>Eukaryota</taxon>
        <taxon>Viridiplantae</taxon>
        <taxon>Streptophyta</taxon>
        <taxon>Embryophyta</taxon>
        <taxon>Tracheophyta</taxon>
        <taxon>Spermatophyta</taxon>
        <taxon>Magnoliopsida</taxon>
        <taxon>eudicotyledons</taxon>
        <taxon>Gunneridae</taxon>
        <taxon>Pentapetalae</taxon>
        <taxon>asterids</taxon>
        <taxon>lamiids</taxon>
        <taxon>Gentianales</taxon>
        <taxon>Rubiaceae</taxon>
        <taxon>Ixoroideae</taxon>
        <taxon>Gardenieae complex</taxon>
        <taxon>Bertiereae - Coffeeae clade</taxon>
        <taxon>Coffeeae</taxon>
        <taxon>Coffea</taxon>
    </lineage>
</organism>
<dbReference type="GO" id="GO:0015074">
    <property type="term" value="P:DNA integration"/>
    <property type="evidence" value="ECO:0007669"/>
    <property type="project" value="InterPro"/>
</dbReference>
<dbReference type="Pfam" id="PF24626">
    <property type="entry name" value="SH3_Tf2-1"/>
    <property type="match status" value="1"/>
</dbReference>
<feature type="domain" description="Chromo" evidence="1">
    <location>
        <begin position="145"/>
        <end position="197"/>
    </location>
</feature>
<dbReference type="Gene3D" id="2.40.50.40">
    <property type="match status" value="1"/>
</dbReference>
<reference evidence="3" key="2">
    <citation type="submission" date="2025-08" db="UniProtKB">
        <authorList>
            <consortium name="RefSeq"/>
        </authorList>
    </citation>
    <scope>IDENTIFICATION</scope>
    <source>
        <tissue evidence="3">Leaves</tissue>
    </source>
</reference>
<evidence type="ECO:0000313" key="3">
    <source>
        <dbReference type="RefSeq" id="XP_027083473.2"/>
    </source>
</evidence>
<dbReference type="OrthoDB" id="5554229at2759"/>
<dbReference type="PANTHER" id="PTHR46148:SF52">
    <property type="entry name" value="OS04G0603800 PROTEIN"/>
    <property type="match status" value="1"/>
</dbReference>
<dbReference type="RefSeq" id="XP_027083473.2">
    <property type="nucleotide sequence ID" value="XM_027227672.2"/>
</dbReference>
<dbReference type="InterPro" id="IPR016197">
    <property type="entry name" value="Chromo-like_dom_sf"/>
</dbReference>
<dbReference type="Proteomes" id="UP001652660">
    <property type="component" value="Chromosome 8c"/>
</dbReference>
<dbReference type="InterPro" id="IPR056924">
    <property type="entry name" value="SH3_Tf2-1"/>
</dbReference>
<accession>A0A6P6TYN9</accession>
<dbReference type="SUPFAM" id="SSF54160">
    <property type="entry name" value="Chromo domain-like"/>
    <property type="match status" value="1"/>
</dbReference>
<sequence>MGRHPQLALRPYTQAKVAIVGDYLRERHKVDTTLKQNLKLAQERMKKYADERRSERKFEVGDWVYLRLQPYRQSSMAIRGNTKLLARYYGPYEVIEKVREVAYRLQLLIGSKIHPVLDVSLLKKKVGDQITPVLQLPEVDGRGHLRVEPVAVLDRRIVKKMNAAAVQWLIHWWGTDPAEATWEFVKEIEKQFPQFQS</sequence>
<keyword evidence="2" id="KW-1185">Reference proteome</keyword>
<protein>
    <recommendedName>
        <fullName evidence="1">Chromo domain-containing protein</fullName>
    </recommendedName>
</protein>
<dbReference type="GeneID" id="113705761"/>
<dbReference type="PANTHER" id="PTHR46148">
    <property type="entry name" value="CHROMO DOMAIN-CONTAINING PROTEIN"/>
    <property type="match status" value="1"/>
</dbReference>
<dbReference type="AlphaFoldDB" id="A0A6P6TYN9"/>
<name>A0A6P6TYN9_COFAR</name>
<evidence type="ECO:0000259" key="1">
    <source>
        <dbReference type="PROSITE" id="PS50013"/>
    </source>
</evidence>